<evidence type="ECO:0000313" key="5">
    <source>
        <dbReference type="Proteomes" id="UP001211907"/>
    </source>
</evidence>
<evidence type="ECO:0000256" key="3">
    <source>
        <dbReference type="ARBA" id="ARBA00023002"/>
    </source>
</evidence>
<dbReference type="Gene3D" id="3.40.50.720">
    <property type="entry name" value="NAD(P)-binding Rossmann-like Domain"/>
    <property type="match status" value="1"/>
</dbReference>
<dbReference type="FunFam" id="3.40.50.720:FF:000084">
    <property type="entry name" value="Short-chain dehydrogenase reductase"/>
    <property type="match status" value="1"/>
</dbReference>
<dbReference type="Pfam" id="PF13561">
    <property type="entry name" value="adh_short_C2"/>
    <property type="match status" value="1"/>
</dbReference>
<accession>A0AAD5T4Z9</accession>
<keyword evidence="5" id="KW-1185">Reference proteome</keyword>
<dbReference type="PRINTS" id="PR00081">
    <property type="entry name" value="GDHRDH"/>
</dbReference>
<dbReference type="PRINTS" id="PR00080">
    <property type="entry name" value="SDRFAMILY"/>
</dbReference>
<sequence length="264" mass="27572">MSYQTSVPLASLQTDLQGKVALVTGSSRGIGRAIAIKFASLGAKVAVNYASNKSAAEEVVDEIIRLGSEAFAIQGNVALEEDAIRIVTETVARFGHIDVLVNNAASGDSVNAFSITETTTEMYRSVLGVSVDGTFFVTRAAVPHIQENGTIINLSSIVTKTVFPGYTAYTMAKAGVEGFTRALAVELGPRKIRVNTISPGMTETDMSGRAGDQIKAMAQSSLFKRLGSPEDIAEAAAFLAVPRSGAWVTGANLLSNGGFGGFSI</sequence>
<evidence type="ECO:0000256" key="2">
    <source>
        <dbReference type="ARBA" id="ARBA00022857"/>
    </source>
</evidence>
<dbReference type="InterPro" id="IPR002347">
    <property type="entry name" value="SDR_fam"/>
</dbReference>
<dbReference type="SUPFAM" id="SSF51735">
    <property type="entry name" value="NAD(P)-binding Rossmann-fold domains"/>
    <property type="match status" value="1"/>
</dbReference>
<evidence type="ECO:0000256" key="1">
    <source>
        <dbReference type="ARBA" id="ARBA00006484"/>
    </source>
</evidence>
<reference evidence="4" key="1">
    <citation type="submission" date="2020-05" db="EMBL/GenBank/DDBJ databases">
        <title>Phylogenomic resolution of chytrid fungi.</title>
        <authorList>
            <person name="Stajich J.E."/>
            <person name="Amses K."/>
            <person name="Simmons R."/>
            <person name="Seto K."/>
            <person name="Myers J."/>
            <person name="Bonds A."/>
            <person name="Quandt C.A."/>
            <person name="Barry K."/>
            <person name="Liu P."/>
            <person name="Grigoriev I."/>
            <person name="Longcore J.E."/>
            <person name="James T.Y."/>
        </authorList>
    </citation>
    <scope>NUCLEOTIDE SEQUENCE</scope>
    <source>
        <strain evidence="4">JEL0513</strain>
    </source>
</reference>
<comment type="caution">
    <text evidence="4">The sequence shown here is derived from an EMBL/GenBank/DDBJ whole genome shotgun (WGS) entry which is preliminary data.</text>
</comment>
<comment type="similarity">
    <text evidence="1">Belongs to the short-chain dehydrogenases/reductases (SDR) family.</text>
</comment>
<proteinExistence type="inferred from homology"/>
<keyword evidence="2" id="KW-0521">NADP</keyword>
<dbReference type="PANTHER" id="PTHR43639:SF1">
    <property type="entry name" value="SHORT-CHAIN DEHYDROGENASE_REDUCTASE FAMILY PROTEIN"/>
    <property type="match status" value="1"/>
</dbReference>
<dbReference type="PANTHER" id="PTHR43639">
    <property type="entry name" value="OXIDOREDUCTASE, SHORT-CHAIN DEHYDROGENASE/REDUCTASE FAMILY (AFU_ORTHOLOGUE AFUA_5G02870)"/>
    <property type="match status" value="1"/>
</dbReference>
<name>A0AAD5T4Z9_9FUNG</name>
<protein>
    <submittedName>
        <fullName evidence="4">Uncharacterized protein</fullName>
    </submittedName>
</protein>
<dbReference type="GO" id="GO:0016491">
    <property type="term" value="F:oxidoreductase activity"/>
    <property type="evidence" value="ECO:0007669"/>
    <property type="project" value="UniProtKB-KW"/>
</dbReference>
<dbReference type="InterPro" id="IPR020904">
    <property type="entry name" value="Sc_DH/Rdtase_CS"/>
</dbReference>
<dbReference type="InterPro" id="IPR036291">
    <property type="entry name" value="NAD(P)-bd_dom_sf"/>
</dbReference>
<evidence type="ECO:0000313" key="4">
    <source>
        <dbReference type="EMBL" id="KAJ3130857.1"/>
    </source>
</evidence>
<keyword evidence="3" id="KW-0560">Oxidoreductase</keyword>
<gene>
    <name evidence="4" type="ORF">HK100_007337</name>
</gene>
<organism evidence="4 5">
    <name type="scientific">Physocladia obscura</name>
    <dbReference type="NCBI Taxonomy" id="109957"/>
    <lineage>
        <taxon>Eukaryota</taxon>
        <taxon>Fungi</taxon>
        <taxon>Fungi incertae sedis</taxon>
        <taxon>Chytridiomycota</taxon>
        <taxon>Chytridiomycota incertae sedis</taxon>
        <taxon>Chytridiomycetes</taxon>
        <taxon>Chytridiales</taxon>
        <taxon>Chytriomycetaceae</taxon>
        <taxon>Physocladia</taxon>
    </lineage>
</organism>
<dbReference type="EMBL" id="JADGJH010000345">
    <property type="protein sequence ID" value="KAJ3130857.1"/>
    <property type="molecule type" value="Genomic_DNA"/>
</dbReference>
<dbReference type="AlphaFoldDB" id="A0AAD5T4Z9"/>
<dbReference type="PROSITE" id="PS00061">
    <property type="entry name" value="ADH_SHORT"/>
    <property type="match status" value="1"/>
</dbReference>
<dbReference type="Proteomes" id="UP001211907">
    <property type="component" value="Unassembled WGS sequence"/>
</dbReference>